<evidence type="ECO:0000313" key="1">
    <source>
        <dbReference type="EMBL" id="ORA24921.1"/>
    </source>
</evidence>
<dbReference type="RefSeq" id="WP_083169946.1">
    <property type="nucleotide sequence ID" value="NZ_MVHF01000055.1"/>
</dbReference>
<protein>
    <submittedName>
        <fullName evidence="1">Uncharacterized protein</fullName>
    </submittedName>
</protein>
<dbReference type="AlphaFoldDB" id="A0A1X0A4A4"/>
<reference evidence="1 2" key="1">
    <citation type="submission" date="2017-02" db="EMBL/GenBank/DDBJ databases">
        <title>The new phylogeny of genus Mycobacterium.</title>
        <authorList>
            <person name="Tortoli E."/>
            <person name="Trovato A."/>
            <person name="Cirillo D.M."/>
        </authorList>
    </citation>
    <scope>NUCLEOTIDE SEQUENCE [LARGE SCALE GENOMIC DNA]</scope>
    <source>
        <strain evidence="1 2">RW6</strain>
    </source>
</reference>
<accession>A0A1X0A4A4</accession>
<dbReference type="Proteomes" id="UP000192448">
    <property type="component" value="Unassembled WGS sequence"/>
</dbReference>
<gene>
    <name evidence="1" type="ORF">BST13_33670</name>
</gene>
<proteinExistence type="predicted"/>
<evidence type="ECO:0000313" key="2">
    <source>
        <dbReference type="Proteomes" id="UP000192448"/>
    </source>
</evidence>
<sequence length="61" mass="6685">MGANVTITKRTTITLYGRPTVDELVDALGQVPESWRNGRVDIKVHSDQRDGTTITITVDAT</sequence>
<comment type="caution">
    <text evidence="1">The sequence shown here is derived from an EMBL/GenBank/DDBJ whole genome shotgun (WGS) entry which is preliminary data.</text>
</comment>
<dbReference type="STRING" id="1927124.BST13_33670"/>
<name>A0A1X0A4A4_9MYCO</name>
<keyword evidence="2" id="KW-1185">Reference proteome</keyword>
<dbReference type="EMBL" id="MVHF01000055">
    <property type="protein sequence ID" value="ORA24921.1"/>
    <property type="molecule type" value="Genomic_DNA"/>
</dbReference>
<organism evidence="1 2">
    <name type="scientific">Mycobacterium aquaticum</name>
    <dbReference type="NCBI Taxonomy" id="1927124"/>
    <lineage>
        <taxon>Bacteria</taxon>
        <taxon>Bacillati</taxon>
        <taxon>Actinomycetota</taxon>
        <taxon>Actinomycetes</taxon>
        <taxon>Mycobacteriales</taxon>
        <taxon>Mycobacteriaceae</taxon>
        <taxon>Mycobacterium</taxon>
    </lineage>
</organism>